<organism evidence="3 4">
    <name type="scientific">Hyphomonas johnsonii MHS-2</name>
    <dbReference type="NCBI Taxonomy" id="1280950"/>
    <lineage>
        <taxon>Bacteria</taxon>
        <taxon>Pseudomonadati</taxon>
        <taxon>Pseudomonadota</taxon>
        <taxon>Alphaproteobacteria</taxon>
        <taxon>Hyphomonadales</taxon>
        <taxon>Hyphomonadaceae</taxon>
        <taxon>Hyphomonas</taxon>
    </lineage>
</organism>
<dbReference type="RefSeq" id="WP_035615916.1">
    <property type="nucleotide sequence ID" value="NZ_ARYK01000003.1"/>
</dbReference>
<dbReference type="GO" id="GO:0016407">
    <property type="term" value="F:acetyltransferase activity"/>
    <property type="evidence" value="ECO:0007669"/>
    <property type="project" value="InterPro"/>
</dbReference>
<dbReference type="Gene3D" id="3.30.2140.10">
    <property type="entry name" value="Arylamine N-acetyltransferase"/>
    <property type="match status" value="1"/>
</dbReference>
<proteinExistence type="inferred from homology"/>
<evidence type="ECO:0000313" key="3">
    <source>
        <dbReference type="EMBL" id="KCZ92935.1"/>
    </source>
</evidence>
<protein>
    <submittedName>
        <fullName evidence="3">N-acetyltransferase</fullName>
    </submittedName>
</protein>
<dbReference type="Proteomes" id="UP000025171">
    <property type="component" value="Unassembled WGS sequence"/>
</dbReference>
<dbReference type="EMBL" id="ARYK01000003">
    <property type="protein sequence ID" value="KCZ92935.1"/>
    <property type="molecule type" value="Genomic_DNA"/>
</dbReference>
<comment type="caution">
    <text evidence="3">The sequence shown here is derived from an EMBL/GenBank/DDBJ whole genome shotgun (WGS) entry which is preliminary data.</text>
</comment>
<dbReference type="Pfam" id="PF00797">
    <property type="entry name" value="Acetyltransf_2"/>
    <property type="match status" value="1"/>
</dbReference>
<keyword evidence="3" id="KW-0808">Transferase</keyword>
<dbReference type="Gene3D" id="2.40.128.150">
    <property type="entry name" value="Cysteine proteinases"/>
    <property type="match status" value="1"/>
</dbReference>
<keyword evidence="4" id="KW-1185">Reference proteome</keyword>
<dbReference type="PRINTS" id="PR01543">
    <property type="entry name" value="ANATRNSFRASE"/>
</dbReference>
<dbReference type="eggNOG" id="COG2162">
    <property type="taxonomic scope" value="Bacteria"/>
</dbReference>
<gene>
    <name evidence="3" type="ORF">HJO_08267</name>
</gene>
<dbReference type="OrthoDB" id="7181050at2"/>
<dbReference type="InterPro" id="IPR038765">
    <property type="entry name" value="Papain-like_cys_pep_sf"/>
</dbReference>
<dbReference type="InterPro" id="IPR001447">
    <property type="entry name" value="Arylamine_N-AcTrfase"/>
</dbReference>
<sequence length="270" mass="28990">MTPDLAAYLDRIGFAGPLQVDLATLTGLSRAHVNAIPFENLDVQLGRQTARGAAAVHAKLVAGGRGGWCYEQNTLMGWALGEIGFDVTRLCAGVMREQAGDGQIGNHLCLRIDLDGPWLVDVGFGSSLAGPIPLAAGTRHDAPFHVTLSQTDDGYWRFVETLHGAPFSFDFISAPADESLLDATRIRLETHAASPFVENLVVRRRDGERHHTLRGKVLTTASAAGLDKRVLATADELVDTLDDVFGIEMDEAATLWPAISARHDALFPAA</sequence>
<accession>A0A059FQJ1</accession>
<reference evidence="3 4" key="1">
    <citation type="journal article" date="2014" name="Antonie Van Leeuwenhoek">
        <title>Hyphomonas beringensis sp. nov. and Hyphomonas chukchiensis sp. nov., isolated from surface seawater of the Bering Sea and Chukchi Sea.</title>
        <authorList>
            <person name="Li C."/>
            <person name="Lai Q."/>
            <person name="Li G."/>
            <person name="Dong C."/>
            <person name="Wang J."/>
            <person name="Liao Y."/>
            <person name="Shao Z."/>
        </authorList>
    </citation>
    <scope>NUCLEOTIDE SEQUENCE [LARGE SCALE GENOMIC DNA]</scope>
    <source>
        <strain evidence="3 4">MHS-2</strain>
    </source>
</reference>
<comment type="similarity">
    <text evidence="1 2">Belongs to the arylamine N-acetyltransferase family.</text>
</comment>
<evidence type="ECO:0000256" key="2">
    <source>
        <dbReference type="RuleBase" id="RU003452"/>
    </source>
</evidence>
<evidence type="ECO:0000313" key="4">
    <source>
        <dbReference type="Proteomes" id="UP000025171"/>
    </source>
</evidence>
<dbReference type="PATRIC" id="fig|1280950.3.peg.1656"/>
<dbReference type="SUPFAM" id="SSF54001">
    <property type="entry name" value="Cysteine proteinases"/>
    <property type="match status" value="1"/>
</dbReference>
<dbReference type="PANTHER" id="PTHR11786:SF0">
    <property type="entry name" value="ARYLAMINE N-ACETYLTRANSFERASE 4-RELATED"/>
    <property type="match status" value="1"/>
</dbReference>
<name>A0A059FQJ1_9PROT</name>
<dbReference type="PANTHER" id="PTHR11786">
    <property type="entry name" value="N-HYDROXYARYLAMINE O-ACETYLTRANSFERASE"/>
    <property type="match status" value="1"/>
</dbReference>
<dbReference type="STRING" id="1280950.HJO_08267"/>
<evidence type="ECO:0000256" key="1">
    <source>
        <dbReference type="ARBA" id="ARBA00006547"/>
    </source>
</evidence>
<dbReference type="AlphaFoldDB" id="A0A059FQJ1"/>